<evidence type="ECO:0000313" key="3">
    <source>
        <dbReference type="Proteomes" id="UP000282002"/>
    </source>
</evidence>
<keyword evidence="1" id="KW-0472">Membrane</keyword>
<dbReference type="RefSeq" id="WP_125327146.1">
    <property type="nucleotide sequence ID" value="NZ_CP034328.1"/>
</dbReference>
<evidence type="ECO:0000256" key="1">
    <source>
        <dbReference type="SAM" id="Phobius"/>
    </source>
</evidence>
<keyword evidence="1" id="KW-1133">Transmembrane helix</keyword>
<protein>
    <submittedName>
        <fullName evidence="2">Uncharacterized protein</fullName>
    </submittedName>
</protein>
<proteinExistence type="predicted"/>
<feature type="transmembrane region" description="Helical" evidence="1">
    <location>
        <begin position="65"/>
        <end position="90"/>
    </location>
</feature>
<name>A0A3S8UBT9_9RHOB</name>
<feature type="transmembrane region" description="Helical" evidence="1">
    <location>
        <begin position="38"/>
        <end position="59"/>
    </location>
</feature>
<evidence type="ECO:0000313" key="2">
    <source>
        <dbReference type="EMBL" id="AZL60935.1"/>
    </source>
</evidence>
<dbReference type="AlphaFoldDB" id="A0A3S8UBT9"/>
<keyword evidence="3" id="KW-1185">Reference proteome</keyword>
<feature type="transmembrane region" description="Helical" evidence="1">
    <location>
        <begin position="225"/>
        <end position="247"/>
    </location>
</feature>
<gene>
    <name evidence="2" type="ORF">EI545_20175</name>
</gene>
<sequence length="343" mass="36490">MSNSDFEERLNRIRSGAGQNPNQPFAATKTKRRLPKGLFFGPIMVNAGAYLVAVINLNYESIKDQYGLAAALGLGFGSIAIIIFGVVLTIRAIGGVRKAHSERSSNAPAVYSPQASATAASPIQMQPTRSRFRWRYRFGLVILGGLGCAVGIQMARIAMDDYVVIRDDYGGGAAAGLGLGGIAIVSLGVALFIRAIFPGNTAPAEQGAPVYTVAMTRPPVQTSGGARAIFSLLGLAMGGIACFFLYFGNVVAHLRAIGEVDARTANAVQMGSAVIAFALVALALLIGFLGIFFRGLPLRRVPVFFLLGSMLLYVSFQTLRIHPLNWPSFMAEVTRQLNSRSAE</sequence>
<dbReference type="EMBL" id="CP034328">
    <property type="protein sequence ID" value="AZL60935.1"/>
    <property type="molecule type" value="Genomic_DNA"/>
</dbReference>
<keyword evidence="1" id="KW-0812">Transmembrane</keyword>
<feature type="transmembrane region" description="Helical" evidence="1">
    <location>
        <begin position="138"/>
        <end position="159"/>
    </location>
</feature>
<feature type="transmembrane region" description="Helical" evidence="1">
    <location>
        <begin position="267"/>
        <end position="291"/>
    </location>
</feature>
<dbReference type="Proteomes" id="UP000282002">
    <property type="component" value="Chromosome"/>
</dbReference>
<feature type="transmembrane region" description="Helical" evidence="1">
    <location>
        <begin position="303"/>
        <end position="321"/>
    </location>
</feature>
<reference evidence="2 3" key="1">
    <citation type="submission" date="2018-12" db="EMBL/GenBank/DDBJ databases">
        <title>Complete genome sequencing of Tabrizicola sp. K13M18.</title>
        <authorList>
            <person name="Bae J.-W."/>
        </authorList>
    </citation>
    <scope>NUCLEOTIDE SEQUENCE [LARGE SCALE GENOMIC DNA]</scope>
    <source>
        <strain evidence="2 3">K13M18</strain>
    </source>
</reference>
<dbReference type="KEGG" id="taw:EI545_20175"/>
<accession>A0A3S8UBT9</accession>
<organism evidence="2 3">
    <name type="scientific">Tabrizicola piscis</name>
    <dbReference type="NCBI Taxonomy" id="2494374"/>
    <lineage>
        <taxon>Bacteria</taxon>
        <taxon>Pseudomonadati</taxon>
        <taxon>Pseudomonadota</taxon>
        <taxon>Alphaproteobacteria</taxon>
        <taxon>Rhodobacterales</taxon>
        <taxon>Paracoccaceae</taxon>
        <taxon>Tabrizicola</taxon>
    </lineage>
</organism>
<feature type="transmembrane region" description="Helical" evidence="1">
    <location>
        <begin position="171"/>
        <end position="193"/>
    </location>
</feature>